<gene>
    <name evidence="1" type="ORF">FF011L_48940</name>
</gene>
<protein>
    <submittedName>
        <fullName evidence="1">Uncharacterized protein</fullName>
    </submittedName>
</protein>
<reference evidence="1 2" key="1">
    <citation type="submission" date="2019-02" db="EMBL/GenBank/DDBJ databases">
        <title>Deep-cultivation of Planctomycetes and their phenomic and genomic characterization uncovers novel biology.</title>
        <authorList>
            <person name="Wiegand S."/>
            <person name="Jogler M."/>
            <person name="Boedeker C."/>
            <person name="Pinto D."/>
            <person name="Vollmers J."/>
            <person name="Rivas-Marin E."/>
            <person name="Kohn T."/>
            <person name="Peeters S.H."/>
            <person name="Heuer A."/>
            <person name="Rast P."/>
            <person name="Oberbeckmann S."/>
            <person name="Bunk B."/>
            <person name="Jeske O."/>
            <person name="Meyerdierks A."/>
            <person name="Storesund J.E."/>
            <person name="Kallscheuer N."/>
            <person name="Luecker S."/>
            <person name="Lage O.M."/>
            <person name="Pohl T."/>
            <person name="Merkel B.J."/>
            <person name="Hornburger P."/>
            <person name="Mueller R.-W."/>
            <person name="Bruemmer F."/>
            <person name="Labrenz M."/>
            <person name="Spormann A.M."/>
            <person name="Op den Camp H."/>
            <person name="Overmann J."/>
            <person name="Amann R."/>
            <person name="Jetten M.S.M."/>
            <person name="Mascher T."/>
            <person name="Medema M.H."/>
            <person name="Devos D.P."/>
            <person name="Kaster A.-K."/>
            <person name="Ovreas L."/>
            <person name="Rohde M."/>
            <person name="Galperin M.Y."/>
            <person name="Jogler C."/>
        </authorList>
    </citation>
    <scope>NUCLEOTIDE SEQUENCE [LARGE SCALE GENOMIC DNA]</scope>
    <source>
        <strain evidence="1 2">FF011L</strain>
    </source>
</reference>
<evidence type="ECO:0000313" key="2">
    <source>
        <dbReference type="Proteomes" id="UP000320672"/>
    </source>
</evidence>
<accession>A0A517MMH0</accession>
<dbReference type="Proteomes" id="UP000320672">
    <property type="component" value="Chromosome"/>
</dbReference>
<sequence length="60" mass="6767">MSFLPLTILSKALSEQVCKFRSLLFKMLCCPFTPVRPINPISASRFGSGALILEFLQYEL</sequence>
<dbReference type="EMBL" id="CP036262">
    <property type="protein sequence ID" value="QDS96089.1"/>
    <property type="molecule type" value="Genomic_DNA"/>
</dbReference>
<proteinExistence type="predicted"/>
<organism evidence="1 2">
    <name type="scientific">Roseimaritima multifibrata</name>
    <dbReference type="NCBI Taxonomy" id="1930274"/>
    <lineage>
        <taxon>Bacteria</taxon>
        <taxon>Pseudomonadati</taxon>
        <taxon>Planctomycetota</taxon>
        <taxon>Planctomycetia</taxon>
        <taxon>Pirellulales</taxon>
        <taxon>Pirellulaceae</taxon>
        <taxon>Roseimaritima</taxon>
    </lineage>
</organism>
<evidence type="ECO:0000313" key="1">
    <source>
        <dbReference type="EMBL" id="QDS96089.1"/>
    </source>
</evidence>
<dbReference type="KEGG" id="rml:FF011L_48940"/>
<dbReference type="AlphaFoldDB" id="A0A517MMH0"/>
<keyword evidence="2" id="KW-1185">Reference proteome</keyword>
<name>A0A517MMH0_9BACT</name>